<gene>
    <name evidence="2" type="ORF">DF223_10770</name>
</gene>
<sequence>MAGGFELDYWRLAGSVLSALWPLLVLLVVSSALRVWVDRRRAIRKQEAEPPALALEEKMIRLTELTGEAGRLNSEVQAEILLAQSEAIQLKADADEAIRLAALNSDEREAVTSLVRSQVSEQLDKNSKRERRAQLLLNAAFFLAGVVVTLFIPPFF</sequence>
<keyword evidence="3" id="KW-1185">Reference proteome</keyword>
<evidence type="ECO:0000313" key="2">
    <source>
        <dbReference type="EMBL" id="PWC06577.1"/>
    </source>
</evidence>
<keyword evidence="1" id="KW-0472">Membrane</keyword>
<dbReference type="RefSeq" id="WP_108963178.1">
    <property type="nucleotide sequence ID" value="NZ_QEFB01000012.1"/>
</dbReference>
<dbReference type="AlphaFoldDB" id="A0A2U1TCF4"/>
<name>A0A2U1TCF4_9MICO</name>
<feature type="transmembrane region" description="Helical" evidence="1">
    <location>
        <begin position="12"/>
        <end position="37"/>
    </location>
</feature>
<dbReference type="EMBL" id="QEFB01000012">
    <property type="protein sequence ID" value="PWC06577.1"/>
    <property type="molecule type" value="Genomic_DNA"/>
</dbReference>
<keyword evidence="1" id="KW-1133">Transmembrane helix</keyword>
<accession>A0A2U1TCF4</accession>
<keyword evidence="1" id="KW-0812">Transmembrane</keyword>
<evidence type="ECO:0000313" key="3">
    <source>
        <dbReference type="Proteomes" id="UP000244962"/>
    </source>
</evidence>
<organism evidence="2 3">
    <name type="scientific">Mycetocola zhujimingii</name>
    <dbReference type="NCBI Taxonomy" id="2079792"/>
    <lineage>
        <taxon>Bacteria</taxon>
        <taxon>Bacillati</taxon>
        <taxon>Actinomycetota</taxon>
        <taxon>Actinomycetes</taxon>
        <taxon>Micrococcales</taxon>
        <taxon>Microbacteriaceae</taxon>
        <taxon>Mycetocola</taxon>
    </lineage>
</organism>
<reference evidence="3" key="1">
    <citation type="submission" date="2018-04" db="EMBL/GenBank/DDBJ databases">
        <authorList>
            <person name="Liu S."/>
            <person name="Wang Z."/>
            <person name="Li J."/>
        </authorList>
    </citation>
    <scope>NUCLEOTIDE SEQUENCE [LARGE SCALE GENOMIC DNA]</scope>
    <source>
        <strain evidence="3">622</strain>
    </source>
</reference>
<protein>
    <submittedName>
        <fullName evidence="2">Uncharacterized protein</fullName>
    </submittedName>
</protein>
<dbReference type="Proteomes" id="UP000244962">
    <property type="component" value="Unassembled WGS sequence"/>
</dbReference>
<comment type="caution">
    <text evidence="2">The sequence shown here is derived from an EMBL/GenBank/DDBJ whole genome shotgun (WGS) entry which is preliminary data.</text>
</comment>
<proteinExistence type="predicted"/>
<feature type="transmembrane region" description="Helical" evidence="1">
    <location>
        <begin position="135"/>
        <end position="155"/>
    </location>
</feature>
<evidence type="ECO:0000256" key="1">
    <source>
        <dbReference type="SAM" id="Phobius"/>
    </source>
</evidence>